<feature type="region of interest" description="Disordered" evidence="1">
    <location>
        <begin position="1"/>
        <end position="73"/>
    </location>
</feature>
<sequence length="142" mass="14346">AGSRSVGLRGQPRGLPSPPPRSPRPAGSAGASPPPAPAPRPAARARAPADGPAAARRGTPGGGSAGLGPLARRCTGRVCRRQRAAGGRPARASGCTPFLGGPVRDIQVVISGTRIQIYMISHNKNKLTTQQALKTISLIIVG</sequence>
<feature type="compositionally biased region" description="Low complexity" evidence="1">
    <location>
        <begin position="41"/>
        <end position="58"/>
    </location>
</feature>
<feature type="non-terminal residue" evidence="2">
    <location>
        <position position="1"/>
    </location>
</feature>
<name>V6LUK0_9EUKA</name>
<protein>
    <submittedName>
        <fullName evidence="2">Uncharacterized protein</fullName>
    </submittedName>
</protein>
<dbReference type="EMBL" id="KI545993">
    <property type="protein sequence ID" value="EST48302.1"/>
    <property type="molecule type" value="Genomic_DNA"/>
</dbReference>
<gene>
    <name evidence="2" type="ORF">SS50377_11501</name>
</gene>
<organism evidence="2">
    <name type="scientific">Spironucleus salmonicida</name>
    <dbReference type="NCBI Taxonomy" id="348837"/>
    <lineage>
        <taxon>Eukaryota</taxon>
        <taxon>Metamonada</taxon>
        <taxon>Diplomonadida</taxon>
        <taxon>Hexamitidae</taxon>
        <taxon>Hexamitinae</taxon>
        <taxon>Spironucleus</taxon>
    </lineage>
</organism>
<accession>V6LUK0</accession>
<evidence type="ECO:0000256" key="1">
    <source>
        <dbReference type="SAM" id="MobiDB-lite"/>
    </source>
</evidence>
<reference evidence="2" key="1">
    <citation type="journal article" date="2014" name="PLoS Genet.">
        <title>The Genome of Spironucleus salmonicida Highlights a Fish Pathogen Adapted to Fluctuating Environments.</title>
        <authorList>
            <person name="Xu F."/>
            <person name="Jerlstrom-Hultqvist J."/>
            <person name="Einarsson E."/>
            <person name="Astvaldsson A."/>
            <person name="Svard S.G."/>
            <person name="Andersson J.O."/>
        </authorList>
    </citation>
    <scope>NUCLEOTIDE SEQUENCE</scope>
</reference>
<proteinExistence type="predicted"/>
<evidence type="ECO:0000313" key="2">
    <source>
        <dbReference type="EMBL" id="EST48302.1"/>
    </source>
</evidence>
<dbReference type="AlphaFoldDB" id="V6LUK0"/>